<organism evidence="2 3">
    <name type="scientific">Labrys wisconsinensis</name>
    <dbReference type="NCBI Taxonomy" id="425677"/>
    <lineage>
        <taxon>Bacteria</taxon>
        <taxon>Pseudomonadati</taxon>
        <taxon>Pseudomonadota</taxon>
        <taxon>Alphaproteobacteria</taxon>
        <taxon>Hyphomicrobiales</taxon>
        <taxon>Xanthobacteraceae</taxon>
        <taxon>Labrys</taxon>
    </lineage>
</organism>
<dbReference type="EMBL" id="JAUSVX010000011">
    <property type="protein sequence ID" value="MDQ0472140.1"/>
    <property type="molecule type" value="Genomic_DNA"/>
</dbReference>
<dbReference type="InterPro" id="IPR016195">
    <property type="entry name" value="Pol/histidinol_Pase-like"/>
</dbReference>
<dbReference type="InterPro" id="IPR003141">
    <property type="entry name" value="Pol/His_phosphatase_N"/>
</dbReference>
<protein>
    <recommendedName>
        <fullName evidence="1">Polymerase/histidinol phosphatase N-terminal domain-containing protein</fullName>
    </recommendedName>
</protein>
<dbReference type="RefSeq" id="WP_307278476.1">
    <property type="nucleotide sequence ID" value="NZ_JAUSVX010000011.1"/>
</dbReference>
<dbReference type="InterPro" id="IPR052018">
    <property type="entry name" value="PHP_domain"/>
</dbReference>
<sequence>MQTTTTIDGVLSTGDHKGHVPLRFQVPPGTTRLEAVFTAEPERAAGALFDNLISLAVEAPGGWRGARHNNPDRAIRLDAGAATPGFRPGPIEPGTWTVWLDVFRLLGPDPVRYRLEVTASDEVVTASPLPGGALVHDRGPGWYRGDLHAHTLHSDGDWDVAGLIAFARAQRLDFLTLTDHNTVSGIAELEGLAAGDILPMGGVELTTHFGHALVLGTRAWEEWRANSMAGVAMPALCEARTREGKLFVIAHPMSPGDPACTGCRWDYADMRPGPAGAVEIWNGPWSDYNEDGLAVFRDWLTQTWQGEGRRLVATAGTDIHGPDDAGRRHGFNLVRAAGLSEAAILAGIAAGRNILTAGPSLAVSATGADGAKAGVGDVIEGRTAELRVAAPDAPAGATLRVVQDGTALWTGDGAGASLRLSADRPSWIMVELRDADGAALAIANPIFLAP</sequence>
<dbReference type="SMART" id="SM00481">
    <property type="entry name" value="POLIIIAc"/>
    <property type="match status" value="1"/>
</dbReference>
<dbReference type="PANTHER" id="PTHR42924:SF3">
    <property type="entry name" value="POLYMERASE_HISTIDINOL PHOSPHATASE N-TERMINAL DOMAIN-CONTAINING PROTEIN"/>
    <property type="match status" value="1"/>
</dbReference>
<comment type="caution">
    <text evidence="2">The sequence shown here is derived from an EMBL/GenBank/DDBJ whole genome shotgun (WGS) entry which is preliminary data.</text>
</comment>
<dbReference type="Proteomes" id="UP001242480">
    <property type="component" value="Unassembled WGS sequence"/>
</dbReference>
<evidence type="ECO:0000313" key="3">
    <source>
        <dbReference type="Proteomes" id="UP001242480"/>
    </source>
</evidence>
<name>A0ABU0JEU7_9HYPH</name>
<evidence type="ECO:0000259" key="1">
    <source>
        <dbReference type="SMART" id="SM00481"/>
    </source>
</evidence>
<dbReference type="Gene3D" id="3.20.20.140">
    <property type="entry name" value="Metal-dependent hydrolases"/>
    <property type="match status" value="1"/>
</dbReference>
<evidence type="ECO:0000313" key="2">
    <source>
        <dbReference type="EMBL" id="MDQ0472140.1"/>
    </source>
</evidence>
<dbReference type="SUPFAM" id="SSF89550">
    <property type="entry name" value="PHP domain-like"/>
    <property type="match status" value="1"/>
</dbReference>
<accession>A0ABU0JEU7</accession>
<proteinExistence type="predicted"/>
<dbReference type="PANTHER" id="PTHR42924">
    <property type="entry name" value="EXONUCLEASE"/>
    <property type="match status" value="1"/>
</dbReference>
<gene>
    <name evidence="2" type="ORF">QO011_005169</name>
</gene>
<dbReference type="NCBIfam" id="NF038032">
    <property type="entry name" value="CehA_McbA_metalo"/>
    <property type="match status" value="1"/>
</dbReference>
<keyword evidence="3" id="KW-1185">Reference proteome</keyword>
<feature type="domain" description="Polymerase/histidinol phosphatase N-terminal" evidence="1">
    <location>
        <begin position="145"/>
        <end position="209"/>
    </location>
</feature>
<reference evidence="2 3" key="1">
    <citation type="submission" date="2023-07" db="EMBL/GenBank/DDBJ databases">
        <title>Genomic Encyclopedia of Type Strains, Phase IV (KMG-IV): sequencing the most valuable type-strain genomes for metagenomic binning, comparative biology and taxonomic classification.</title>
        <authorList>
            <person name="Goeker M."/>
        </authorList>
    </citation>
    <scope>NUCLEOTIDE SEQUENCE [LARGE SCALE GENOMIC DNA]</scope>
    <source>
        <strain evidence="2 3">DSM 19619</strain>
    </source>
</reference>